<evidence type="ECO:0000313" key="2">
    <source>
        <dbReference type="Proteomes" id="UP000238206"/>
    </source>
</evidence>
<dbReference type="RefSeq" id="WP_105393733.1">
    <property type="nucleotide sequence ID" value="NZ_PUIQ01000094.1"/>
</dbReference>
<dbReference type="EMBL" id="PUIQ01000094">
    <property type="protein sequence ID" value="PQP08268.1"/>
    <property type="molecule type" value="Genomic_DNA"/>
</dbReference>
<organism evidence="1 2">
    <name type="scientific">Burkholderia cepacia</name>
    <name type="common">Pseudomonas cepacia</name>
    <dbReference type="NCBI Taxonomy" id="292"/>
    <lineage>
        <taxon>Bacteria</taxon>
        <taxon>Pseudomonadati</taxon>
        <taxon>Pseudomonadota</taxon>
        <taxon>Betaproteobacteria</taxon>
        <taxon>Burkholderiales</taxon>
        <taxon>Burkholderiaceae</taxon>
        <taxon>Burkholderia</taxon>
        <taxon>Burkholderia cepacia complex</taxon>
    </lineage>
</organism>
<dbReference type="AlphaFoldDB" id="A0A2S8I0S2"/>
<name>A0A2S8I0S2_BURCE</name>
<evidence type="ECO:0000313" key="1">
    <source>
        <dbReference type="EMBL" id="PQP08268.1"/>
    </source>
</evidence>
<dbReference type="InterPro" id="IPR038026">
    <property type="entry name" value="MtlR-like_sf"/>
</dbReference>
<proteinExistence type="predicted"/>
<reference evidence="1 2" key="1">
    <citation type="submission" date="2018-02" db="EMBL/GenBank/DDBJ databases">
        <title>Draft genome sequencing of Burkholderia cepacia Y14-15.</title>
        <authorList>
            <person name="Zheng B.-X."/>
        </authorList>
    </citation>
    <scope>NUCLEOTIDE SEQUENCE [LARGE SCALE GENOMIC DNA]</scope>
    <source>
        <strain evidence="1 2">Y14-15</strain>
    </source>
</reference>
<gene>
    <name evidence="1" type="ORF">C5615_36605</name>
</gene>
<evidence type="ECO:0008006" key="3">
    <source>
        <dbReference type="Google" id="ProtNLM"/>
    </source>
</evidence>
<dbReference type="Gene3D" id="1.20.120.330">
    <property type="entry name" value="Nucleotidyltransferases domain 2"/>
    <property type="match status" value="1"/>
</dbReference>
<dbReference type="Proteomes" id="UP000238206">
    <property type="component" value="Unassembled WGS sequence"/>
</dbReference>
<dbReference type="SUPFAM" id="SSF158668">
    <property type="entry name" value="MtlR-like"/>
    <property type="match status" value="1"/>
</dbReference>
<comment type="caution">
    <text evidence="1">The sequence shown here is derived from an EMBL/GenBank/DDBJ whole genome shotgun (WGS) entry which is preliminary data.</text>
</comment>
<sequence>MVFVIVDLYATERYVGRRQSAIDPLRLGLISKPFLDALNSIRKVRNEFAHQFDASLLDGGNEERIIQLVSEIKETEGFQSLIKRYFDGESTTRTQLCAMLTLLILRLEGAVLRVERIHPSLPLEVVPADWEAAKKVGAAAQEIVRRTETE</sequence>
<accession>A0A2S8I0S2</accession>
<protein>
    <recommendedName>
        <fullName evidence="3">DUF4145 domain-containing protein</fullName>
    </recommendedName>
</protein>